<evidence type="ECO:0000256" key="1">
    <source>
        <dbReference type="ARBA" id="ARBA00004202"/>
    </source>
</evidence>
<keyword evidence="8" id="KW-0472">Membrane</keyword>
<dbReference type="InterPro" id="IPR017871">
    <property type="entry name" value="ABC_transporter-like_CS"/>
</dbReference>
<dbReference type="InterPro" id="IPR027417">
    <property type="entry name" value="P-loop_NTPase"/>
</dbReference>
<evidence type="ECO:0000256" key="7">
    <source>
        <dbReference type="ARBA" id="ARBA00022970"/>
    </source>
</evidence>
<dbReference type="Proteomes" id="UP000292919">
    <property type="component" value="Unassembled WGS sequence"/>
</dbReference>
<evidence type="ECO:0000256" key="8">
    <source>
        <dbReference type="ARBA" id="ARBA00023136"/>
    </source>
</evidence>
<dbReference type="EMBL" id="SIXC01000001">
    <property type="protein sequence ID" value="TBH81940.1"/>
    <property type="molecule type" value="Genomic_DNA"/>
</dbReference>
<evidence type="ECO:0000256" key="5">
    <source>
        <dbReference type="ARBA" id="ARBA00022741"/>
    </source>
</evidence>
<dbReference type="GO" id="GO:0005524">
    <property type="term" value="F:ATP binding"/>
    <property type="evidence" value="ECO:0007669"/>
    <property type="project" value="UniProtKB-KW"/>
</dbReference>
<dbReference type="Pfam" id="PF00005">
    <property type="entry name" value="ABC_tran"/>
    <property type="match status" value="1"/>
</dbReference>
<dbReference type="InterPro" id="IPR030679">
    <property type="entry name" value="ABC_ATPase_HisP-typ"/>
</dbReference>
<dbReference type="InterPro" id="IPR050086">
    <property type="entry name" value="MetN_ABC_transporter-like"/>
</dbReference>
<name>A0A6H3F8P7_9BACT</name>
<organism evidence="10 11">
    <name type="scientific">Desulfovibrio legallii</name>
    <dbReference type="NCBI Taxonomy" id="571438"/>
    <lineage>
        <taxon>Bacteria</taxon>
        <taxon>Pseudomonadati</taxon>
        <taxon>Thermodesulfobacteriota</taxon>
        <taxon>Desulfovibrionia</taxon>
        <taxon>Desulfovibrionales</taxon>
        <taxon>Desulfovibrionaceae</taxon>
        <taxon>Desulfovibrio</taxon>
    </lineage>
</organism>
<dbReference type="RefSeq" id="WP_118229071.1">
    <property type="nucleotide sequence ID" value="NZ_DBFBQU010000133.1"/>
</dbReference>
<keyword evidence="6 10" id="KW-0067">ATP-binding</keyword>
<evidence type="ECO:0000256" key="4">
    <source>
        <dbReference type="ARBA" id="ARBA00022475"/>
    </source>
</evidence>
<evidence type="ECO:0000256" key="6">
    <source>
        <dbReference type="ARBA" id="ARBA00022840"/>
    </source>
</evidence>
<dbReference type="FunFam" id="3.40.50.300:FF:000020">
    <property type="entry name" value="Amino acid ABC transporter ATP-binding component"/>
    <property type="match status" value="1"/>
</dbReference>
<evidence type="ECO:0000313" key="10">
    <source>
        <dbReference type="EMBL" id="TBH81940.1"/>
    </source>
</evidence>
<dbReference type="GO" id="GO:0016887">
    <property type="term" value="F:ATP hydrolysis activity"/>
    <property type="evidence" value="ECO:0007669"/>
    <property type="project" value="InterPro"/>
</dbReference>
<keyword evidence="7" id="KW-0029">Amino-acid transport</keyword>
<keyword evidence="3" id="KW-0813">Transport</keyword>
<dbReference type="GO" id="GO:0005886">
    <property type="term" value="C:plasma membrane"/>
    <property type="evidence" value="ECO:0007669"/>
    <property type="project" value="UniProtKB-SubCell"/>
</dbReference>
<proteinExistence type="inferred from homology"/>
<dbReference type="CDD" id="cd03262">
    <property type="entry name" value="ABC_HisP_GlnQ"/>
    <property type="match status" value="1"/>
</dbReference>
<keyword evidence="5" id="KW-0547">Nucleotide-binding</keyword>
<feature type="domain" description="ABC transporter" evidence="9">
    <location>
        <begin position="2"/>
        <end position="236"/>
    </location>
</feature>
<evidence type="ECO:0000256" key="2">
    <source>
        <dbReference type="ARBA" id="ARBA00005417"/>
    </source>
</evidence>
<dbReference type="GO" id="GO:0015424">
    <property type="term" value="F:ABC-type amino acid transporter activity"/>
    <property type="evidence" value="ECO:0007669"/>
    <property type="project" value="InterPro"/>
</dbReference>
<dbReference type="SUPFAM" id="SSF52540">
    <property type="entry name" value="P-loop containing nucleoside triphosphate hydrolases"/>
    <property type="match status" value="1"/>
</dbReference>
<comment type="subcellular location">
    <subcellularLocation>
        <location evidence="1">Cell membrane</location>
        <topology evidence="1">Peripheral membrane protein</topology>
    </subcellularLocation>
</comment>
<comment type="caution">
    <text evidence="10">The sequence shown here is derived from an EMBL/GenBank/DDBJ whole genome shotgun (WGS) entry which is preliminary data.</text>
</comment>
<comment type="similarity">
    <text evidence="2">Belongs to the ABC transporter superfamily.</text>
</comment>
<keyword evidence="4" id="KW-1003">Cell membrane</keyword>
<dbReference type="AlphaFoldDB" id="A0A6H3F8P7"/>
<evidence type="ECO:0000313" key="11">
    <source>
        <dbReference type="Proteomes" id="UP000292919"/>
    </source>
</evidence>
<dbReference type="PANTHER" id="PTHR43166:SF9">
    <property type="entry name" value="GLUTAMATE_ASPARTATE IMPORT ATP-BINDING PROTEIN GLTL"/>
    <property type="match status" value="1"/>
</dbReference>
<accession>A0A6H3F8P7</accession>
<gene>
    <name evidence="10" type="ORF">EB812_00575</name>
</gene>
<reference evidence="10 11" key="1">
    <citation type="submission" date="2018-12" db="EMBL/GenBank/DDBJ databases">
        <title>First genome draft of Desulfovibrio legallis sp. nov.</title>
        <authorList>
            <person name="Ben Dhia O."/>
            <person name="Najjari A."/>
            <person name="Ferjani R."/>
            <person name="Fhoula I."/>
            <person name="Fardeau M.-L."/>
            <person name="Boudabbous A."/>
            <person name="Ouzari H.I."/>
        </authorList>
    </citation>
    <scope>NUCLEOTIDE SEQUENCE [LARGE SCALE GENOMIC DNA]</scope>
    <source>
        <strain evidence="10 11">H1T</strain>
    </source>
</reference>
<dbReference type="PIRSF" id="PIRSF039085">
    <property type="entry name" value="ABC_ATPase_HisP"/>
    <property type="match status" value="1"/>
</dbReference>
<dbReference type="PANTHER" id="PTHR43166">
    <property type="entry name" value="AMINO ACID IMPORT ATP-BINDING PROTEIN"/>
    <property type="match status" value="1"/>
</dbReference>
<sequence length="242" mass="27196">MIIINDVSKWYGDFNVLRHCTTRINKGEVVVVCGPSGSGKSTLIKTVNGLEPVQEGQIFVNGTEVTSKKTNLAELRSHVGMVFQHFELFPHLNILHNLILAQEKVLKRKRQEAMEKAVALLTRVGLEAQMKKYPSQLSGGQQQRVAIARALCMDPVAMLFDEPTSALDPEMINEVLDVMVELAYEGMTMMVVTHEMGFARKVAHRVLFMEDGQILEDTPKERFFEAPQTQRAKDFLASIISH</sequence>
<dbReference type="SMART" id="SM00382">
    <property type="entry name" value="AAA"/>
    <property type="match status" value="1"/>
</dbReference>
<dbReference type="PROSITE" id="PS00211">
    <property type="entry name" value="ABC_TRANSPORTER_1"/>
    <property type="match status" value="1"/>
</dbReference>
<protein>
    <submittedName>
        <fullName evidence="10">Amino acid ABC transporter ATP-binding protein</fullName>
    </submittedName>
</protein>
<evidence type="ECO:0000256" key="3">
    <source>
        <dbReference type="ARBA" id="ARBA00022448"/>
    </source>
</evidence>
<dbReference type="InterPro" id="IPR003593">
    <property type="entry name" value="AAA+_ATPase"/>
</dbReference>
<dbReference type="PROSITE" id="PS50893">
    <property type="entry name" value="ABC_TRANSPORTER_2"/>
    <property type="match status" value="1"/>
</dbReference>
<keyword evidence="11" id="KW-1185">Reference proteome</keyword>
<dbReference type="InterPro" id="IPR003439">
    <property type="entry name" value="ABC_transporter-like_ATP-bd"/>
</dbReference>
<dbReference type="Gene3D" id="3.40.50.300">
    <property type="entry name" value="P-loop containing nucleotide triphosphate hydrolases"/>
    <property type="match status" value="1"/>
</dbReference>
<evidence type="ECO:0000259" key="9">
    <source>
        <dbReference type="PROSITE" id="PS50893"/>
    </source>
</evidence>